<protein>
    <recommendedName>
        <fullName evidence="2">Low molecular weight protein antigen 6 PH domain-containing protein</fullName>
    </recommendedName>
</protein>
<dbReference type="AlphaFoldDB" id="A0A8J3QWX4"/>
<keyword evidence="1" id="KW-0812">Transmembrane</keyword>
<keyword evidence="4" id="KW-1185">Reference proteome</keyword>
<feature type="transmembrane region" description="Helical" evidence="1">
    <location>
        <begin position="29"/>
        <end position="50"/>
    </location>
</feature>
<dbReference type="Pfam" id="PF10756">
    <property type="entry name" value="bPH_6"/>
    <property type="match status" value="1"/>
</dbReference>
<feature type="transmembrane region" description="Helical" evidence="1">
    <location>
        <begin position="65"/>
        <end position="83"/>
    </location>
</feature>
<evidence type="ECO:0000313" key="4">
    <source>
        <dbReference type="Proteomes" id="UP000642748"/>
    </source>
</evidence>
<dbReference type="EMBL" id="BONZ01000051">
    <property type="protein sequence ID" value="GIH17303.1"/>
    <property type="molecule type" value="Genomic_DNA"/>
</dbReference>
<accession>A0A8J3QWX4</accession>
<comment type="caution">
    <text evidence="3">The sequence shown here is derived from an EMBL/GenBank/DDBJ whole genome shotgun (WGS) entry which is preliminary data.</text>
</comment>
<evidence type="ECO:0000256" key="1">
    <source>
        <dbReference type="SAM" id="Phobius"/>
    </source>
</evidence>
<dbReference type="InterPro" id="IPR019692">
    <property type="entry name" value="CFP-6_PH"/>
</dbReference>
<dbReference type="Proteomes" id="UP000642748">
    <property type="component" value="Unassembled WGS sequence"/>
</dbReference>
<sequence>MSEAQSDERGGAAPPARIGVRARPRKATVIARVMAAAVVVIFTAVGVGLHGKTDSGTGVFQTSDQVALIGLGVLAAAGILMMTRPRVEADAQGIRVRNLMGGYDLSWDLVRSIEFGRGAPWASLELQDDNVIAVMAVQAADKAYALGAVRALRSLLAAHQSAAAATAE</sequence>
<feature type="domain" description="Low molecular weight protein antigen 6 PH" evidence="2">
    <location>
        <begin position="84"/>
        <end position="153"/>
    </location>
</feature>
<organism evidence="3 4">
    <name type="scientific">Rugosimonospora africana</name>
    <dbReference type="NCBI Taxonomy" id="556532"/>
    <lineage>
        <taxon>Bacteria</taxon>
        <taxon>Bacillati</taxon>
        <taxon>Actinomycetota</taxon>
        <taxon>Actinomycetes</taxon>
        <taxon>Micromonosporales</taxon>
        <taxon>Micromonosporaceae</taxon>
        <taxon>Rugosimonospora</taxon>
    </lineage>
</organism>
<name>A0A8J3QWX4_9ACTN</name>
<proteinExistence type="predicted"/>
<dbReference type="RefSeq" id="WP_203920853.1">
    <property type="nucleotide sequence ID" value="NZ_BONZ01000051.1"/>
</dbReference>
<gene>
    <name evidence="3" type="ORF">Raf01_54750</name>
</gene>
<evidence type="ECO:0000313" key="3">
    <source>
        <dbReference type="EMBL" id="GIH17303.1"/>
    </source>
</evidence>
<keyword evidence="1" id="KW-0472">Membrane</keyword>
<evidence type="ECO:0000259" key="2">
    <source>
        <dbReference type="Pfam" id="PF10756"/>
    </source>
</evidence>
<reference evidence="3" key="1">
    <citation type="submission" date="2021-01" db="EMBL/GenBank/DDBJ databases">
        <title>Whole genome shotgun sequence of Rugosimonospora africana NBRC 104875.</title>
        <authorList>
            <person name="Komaki H."/>
            <person name="Tamura T."/>
        </authorList>
    </citation>
    <scope>NUCLEOTIDE SEQUENCE</scope>
    <source>
        <strain evidence="3">NBRC 104875</strain>
    </source>
</reference>
<keyword evidence="1" id="KW-1133">Transmembrane helix</keyword>